<sequence>MAAILPPGTLHVGMQLPIQSQSRLYAEAWEDGAGPDELAALARACDRAGFAYIAVCDHTAIPRSHAGAMGTEWWDTMTTLGWLAGVTERIRLISHVSVLAYRHPMMSAKAFATLDRISKGRAIVGAGAGHVEAEFEMLGVDFKTRGRALNEALELLDLALREEYVTFAGQHWRVDDMGARPRPVQTPRPPIWIGGSAGAALKRVARYGDGWLPQGSPRETYPAQLAELRRYREEFGRADERLDIGAIPEMIYVGEAGWDVGAHTLTGSADKIAESLRWYGEQGANQIQVRFRSRDLAELLDQIARFAAEVAPHLS</sequence>
<comment type="caution">
    <text evidence="6">The sequence shown here is derived from an EMBL/GenBank/DDBJ whole genome shotgun (WGS) entry which is preliminary data.</text>
</comment>
<dbReference type="RefSeq" id="WP_078976682.1">
    <property type="nucleotide sequence ID" value="NZ_MWQN01000001.1"/>
</dbReference>
<keyword evidence="1" id="KW-0285">Flavoprotein</keyword>
<reference evidence="6 7" key="1">
    <citation type="submission" date="2017-03" db="EMBL/GenBank/DDBJ databases">
        <title>Draft genome sequence of Streptomyces scabrisporus NF3, endophyte isolated from Amphipterygium adstringens.</title>
        <authorList>
            <person name="Vazquez M."/>
            <person name="Ceapa C.D."/>
            <person name="Rodriguez Luna D."/>
            <person name="Sanchez Esquivel S."/>
        </authorList>
    </citation>
    <scope>NUCLEOTIDE SEQUENCE [LARGE SCALE GENOMIC DNA]</scope>
    <source>
        <strain evidence="6 7">NF3</strain>
    </source>
</reference>
<keyword evidence="4" id="KW-0503">Monooxygenase</keyword>
<dbReference type="STRING" id="159449.B4N89_17045"/>
<dbReference type="NCBIfam" id="TIGR03619">
    <property type="entry name" value="F420_Rv2161c"/>
    <property type="match status" value="1"/>
</dbReference>
<evidence type="ECO:0000313" key="7">
    <source>
        <dbReference type="Proteomes" id="UP000190037"/>
    </source>
</evidence>
<evidence type="ECO:0000259" key="5">
    <source>
        <dbReference type="Pfam" id="PF00296"/>
    </source>
</evidence>
<dbReference type="EMBL" id="MWQN01000001">
    <property type="protein sequence ID" value="OPC82416.1"/>
    <property type="molecule type" value="Genomic_DNA"/>
</dbReference>
<proteinExistence type="predicted"/>
<dbReference type="Pfam" id="PF00296">
    <property type="entry name" value="Bac_luciferase"/>
    <property type="match status" value="1"/>
</dbReference>
<dbReference type="SUPFAM" id="SSF51679">
    <property type="entry name" value="Bacterial luciferase-like"/>
    <property type="match status" value="1"/>
</dbReference>
<evidence type="ECO:0000256" key="3">
    <source>
        <dbReference type="ARBA" id="ARBA00023002"/>
    </source>
</evidence>
<dbReference type="Proteomes" id="UP000190037">
    <property type="component" value="Unassembled WGS sequence"/>
</dbReference>
<evidence type="ECO:0000313" key="6">
    <source>
        <dbReference type="EMBL" id="OPC82416.1"/>
    </source>
</evidence>
<dbReference type="InterPro" id="IPR011251">
    <property type="entry name" value="Luciferase-like_dom"/>
</dbReference>
<dbReference type="InterPro" id="IPR050172">
    <property type="entry name" value="SsuD_RutA_monooxygenase"/>
</dbReference>
<evidence type="ECO:0000256" key="2">
    <source>
        <dbReference type="ARBA" id="ARBA00022643"/>
    </source>
</evidence>
<organism evidence="6 7">
    <name type="scientific">Embleya scabrispora</name>
    <dbReference type="NCBI Taxonomy" id="159449"/>
    <lineage>
        <taxon>Bacteria</taxon>
        <taxon>Bacillati</taxon>
        <taxon>Actinomycetota</taxon>
        <taxon>Actinomycetes</taxon>
        <taxon>Kitasatosporales</taxon>
        <taxon>Streptomycetaceae</taxon>
        <taxon>Embleya</taxon>
    </lineage>
</organism>
<dbReference type="InterPro" id="IPR019921">
    <property type="entry name" value="Lucif-like_OxRdtase_Rv2161c"/>
</dbReference>
<keyword evidence="7" id="KW-1185">Reference proteome</keyword>
<dbReference type="InterPro" id="IPR036661">
    <property type="entry name" value="Luciferase-like_sf"/>
</dbReference>
<keyword evidence="3" id="KW-0560">Oxidoreductase</keyword>
<keyword evidence="2" id="KW-0288">FMN</keyword>
<dbReference type="OrthoDB" id="4074025at2"/>
<dbReference type="GO" id="GO:0046306">
    <property type="term" value="P:alkanesulfonate catabolic process"/>
    <property type="evidence" value="ECO:0007669"/>
    <property type="project" value="TreeGrafter"/>
</dbReference>
<dbReference type="GO" id="GO:0008726">
    <property type="term" value="F:alkanesulfonate monooxygenase activity"/>
    <property type="evidence" value="ECO:0007669"/>
    <property type="project" value="TreeGrafter"/>
</dbReference>
<dbReference type="AlphaFoldDB" id="A0A1T3NZY0"/>
<dbReference type="Gene3D" id="3.20.20.30">
    <property type="entry name" value="Luciferase-like domain"/>
    <property type="match status" value="1"/>
</dbReference>
<feature type="domain" description="Luciferase-like" evidence="5">
    <location>
        <begin position="12"/>
        <end position="248"/>
    </location>
</feature>
<dbReference type="PANTHER" id="PTHR42847">
    <property type="entry name" value="ALKANESULFONATE MONOOXYGENASE"/>
    <property type="match status" value="1"/>
</dbReference>
<gene>
    <name evidence="6" type="ORF">B4N89_17045</name>
</gene>
<evidence type="ECO:0000256" key="4">
    <source>
        <dbReference type="ARBA" id="ARBA00023033"/>
    </source>
</evidence>
<accession>A0A1T3NZY0</accession>
<name>A0A1T3NZY0_9ACTN</name>
<evidence type="ECO:0000256" key="1">
    <source>
        <dbReference type="ARBA" id="ARBA00022630"/>
    </source>
</evidence>
<protein>
    <submittedName>
        <fullName evidence="6">LLM class F420-dependent oxidoreductase</fullName>
    </submittedName>
</protein>
<dbReference type="eggNOG" id="COG2141">
    <property type="taxonomic scope" value="Bacteria"/>
</dbReference>
<dbReference type="PANTHER" id="PTHR42847:SF4">
    <property type="entry name" value="ALKANESULFONATE MONOOXYGENASE-RELATED"/>
    <property type="match status" value="1"/>
</dbReference>